<evidence type="ECO:0000313" key="5">
    <source>
        <dbReference type="EMBL" id="RTE06437.1"/>
    </source>
</evidence>
<keyword evidence="2 5" id="KW-0808">Transferase</keyword>
<dbReference type="PANTHER" id="PTHR12215:SF10">
    <property type="entry name" value="L-AMINOADIPATE-SEMIALDEHYDE DEHYDROGENASE-PHOSPHOPANTETHEINYL TRANSFERASE"/>
    <property type="match status" value="1"/>
</dbReference>
<dbReference type="GO" id="GO:0000287">
    <property type="term" value="F:magnesium ion binding"/>
    <property type="evidence" value="ECO:0007669"/>
    <property type="project" value="InterPro"/>
</dbReference>
<dbReference type="PANTHER" id="PTHR12215">
    <property type="entry name" value="PHOSPHOPANTETHEINE TRANSFERASE"/>
    <property type="match status" value="1"/>
</dbReference>
<protein>
    <submittedName>
        <fullName evidence="5">4'-phosphopantetheinyl transferase superfamily protein</fullName>
    </submittedName>
</protein>
<dbReference type="InterPro" id="IPR037143">
    <property type="entry name" value="4-PPantetheinyl_Trfase_dom_sf"/>
</dbReference>
<dbReference type="AlphaFoldDB" id="A0A3S0A8Q1"/>
<dbReference type="OrthoDB" id="9808281at2"/>
<keyword evidence="6" id="KW-1185">Reference proteome</keyword>
<evidence type="ECO:0000313" key="6">
    <source>
        <dbReference type="Proteomes" id="UP000276128"/>
    </source>
</evidence>
<evidence type="ECO:0000259" key="4">
    <source>
        <dbReference type="Pfam" id="PF22624"/>
    </source>
</evidence>
<name>A0A3S0A8Q1_9BACL</name>
<dbReference type="EMBL" id="RXHU01000074">
    <property type="protein sequence ID" value="RTE06437.1"/>
    <property type="molecule type" value="Genomic_DNA"/>
</dbReference>
<dbReference type="InterPro" id="IPR008278">
    <property type="entry name" value="4-PPantetheinyl_Trfase_dom"/>
</dbReference>
<sequence>MLSVDALPASASDAGWQFLTEEKRAKLLRFRREEDRQRGLWAELLLRSIVCNQLGIANRSIAFVTNAYGKPQLATDVGLHFNVSHSGRWVVCLTDELPVGVDVEKHAPFDPKIAHSFFTEAEVRFLEEPAHPEERQHRFFQLWTAKESCIKAVGKGLSLPLHSFSVVPAISSDGLGFVDVEGGTWQLREPSLDLGYSFTVCCKPQAVWNGAEQVTAETILTQLKA</sequence>
<dbReference type="Pfam" id="PF22624">
    <property type="entry name" value="AASDHPPT_N"/>
    <property type="match status" value="1"/>
</dbReference>
<evidence type="ECO:0000259" key="3">
    <source>
        <dbReference type="Pfam" id="PF01648"/>
    </source>
</evidence>
<dbReference type="SUPFAM" id="SSF56214">
    <property type="entry name" value="4'-phosphopantetheinyl transferase"/>
    <property type="match status" value="2"/>
</dbReference>
<gene>
    <name evidence="5" type="ORF">EJQ19_22910</name>
</gene>
<accession>A0A3S0A8Q1</accession>
<dbReference type="GO" id="GO:0019878">
    <property type="term" value="P:lysine biosynthetic process via aminoadipic acid"/>
    <property type="evidence" value="ECO:0007669"/>
    <property type="project" value="TreeGrafter"/>
</dbReference>
<feature type="domain" description="4'-phosphopantetheinyl transferase N-terminal" evidence="4">
    <location>
        <begin position="17"/>
        <end position="94"/>
    </location>
</feature>
<dbReference type="InterPro" id="IPR050559">
    <property type="entry name" value="P-Pant_transferase_sf"/>
</dbReference>
<dbReference type="InterPro" id="IPR055066">
    <property type="entry name" value="AASDHPPT_N"/>
</dbReference>
<proteinExistence type="inferred from homology"/>
<organism evidence="5 6">
    <name type="scientific">Paenibacillus whitsoniae</name>
    <dbReference type="NCBI Taxonomy" id="2496558"/>
    <lineage>
        <taxon>Bacteria</taxon>
        <taxon>Bacillati</taxon>
        <taxon>Bacillota</taxon>
        <taxon>Bacilli</taxon>
        <taxon>Bacillales</taxon>
        <taxon>Paenibacillaceae</taxon>
        <taxon>Paenibacillus</taxon>
    </lineage>
</organism>
<dbReference type="GO" id="GO:0008897">
    <property type="term" value="F:holo-[acyl-carrier-protein] synthase activity"/>
    <property type="evidence" value="ECO:0007669"/>
    <property type="project" value="InterPro"/>
</dbReference>
<dbReference type="GO" id="GO:0005829">
    <property type="term" value="C:cytosol"/>
    <property type="evidence" value="ECO:0007669"/>
    <property type="project" value="TreeGrafter"/>
</dbReference>
<feature type="domain" description="4'-phosphopantetheinyl transferase" evidence="3">
    <location>
        <begin position="98"/>
        <end position="169"/>
    </location>
</feature>
<evidence type="ECO:0000256" key="2">
    <source>
        <dbReference type="ARBA" id="ARBA00022679"/>
    </source>
</evidence>
<reference evidence="5 6" key="1">
    <citation type="submission" date="2018-12" db="EMBL/GenBank/DDBJ databases">
        <title>Bacillus ochoae sp. nov., Paenibacillus whitsoniae sp. nov., Paenibacillus spiritus sp. nov. Isolated from the Mars Exploration Rover during spacecraft assembly.</title>
        <authorList>
            <person name="Seuylemezian A."/>
            <person name="Vaishampayan P."/>
        </authorList>
    </citation>
    <scope>NUCLEOTIDE SEQUENCE [LARGE SCALE GENOMIC DNA]</scope>
    <source>
        <strain evidence="5 6">MER 54</strain>
    </source>
</reference>
<evidence type="ECO:0000256" key="1">
    <source>
        <dbReference type="ARBA" id="ARBA00010990"/>
    </source>
</evidence>
<dbReference type="Pfam" id="PF01648">
    <property type="entry name" value="ACPS"/>
    <property type="match status" value="1"/>
</dbReference>
<dbReference type="Gene3D" id="3.90.470.20">
    <property type="entry name" value="4'-phosphopantetheinyl transferase domain"/>
    <property type="match status" value="2"/>
</dbReference>
<comment type="caution">
    <text evidence="5">The sequence shown here is derived from an EMBL/GenBank/DDBJ whole genome shotgun (WGS) entry which is preliminary data.</text>
</comment>
<comment type="similarity">
    <text evidence="1">Belongs to the P-Pant transferase superfamily. Gsp/Sfp/HetI/AcpT family.</text>
</comment>
<dbReference type="Proteomes" id="UP000276128">
    <property type="component" value="Unassembled WGS sequence"/>
</dbReference>